<feature type="compositionally biased region" description="Basic and acidic residues" evidence="1">
    <location>
        <begin position="16"/>
        <end position="35"/>
    </location>
</feature>
<protein>
    <submittedName>
        <fullName evidence="2">Uncharacterized protein</fullName>
    </submittedName>
</protein>
<organism evidence="2 3">
    <name type="scientific">Trifolium medium</name>
    <dbReference type="NCBI Taxonomy" id="97028"/>
    <lineage>
        <taxon>Eukaryota</taxon>
        <taxon>Viridiplantae</taxon>
        <taxon>Streptophyta</taxon>
        <taxon>Embryophyta</taxon>
        <taxon>Tracheophyta</taxon>
        <taxon>Spermatophyta</taxon>
        <taxon>Magnoliopsida</taxon>
        <taxon>eudicotyledons</taxon>
        <taxon>Gunneridae</taxon>
        <taxon>Pentapetalae</taxon>
        <taxon>rosids</taxon>
        <taxon>fabids</taxon>
        <taxon>Fabales</taxon>
        <taxon>Fabaceae</taxon>
        <taxon>Papilionoideae</taxon>
        <taxon>50 kb inversion clade</taxon>
        <taxon>NPAAA clade</taxon>
        <taxon>Hologalegina</taxon>
        <taxon>IRL clade</taxon>
        <taxon>Trifolieae</taxon>
        <taxon>Trifolium</taxon>
    </lineage>
</organism>
<dbReference type="Proteomes" id="UP000265520">
    <property type="component" value="Unassembled WGS sequence"/>
</dbReference>
<feature type="region of interest" description="Disordered" evidence="1">
    <location>
        <begin position="1"/>
        <end position="45"/>
    </location>
</feature>
<evidence type="ECO:0000313" key="3">
    <source>
        <dbReference type="Proteomes" id="UP000265520"/>
    </source>
</evidence>
<reference evidence="2 3" key="1">
    <citation type="journal article" date="2018" name="Front. Plant Sci.">
        <title>Red Clover (Trifolium pratense) and Zigzag Clover (T. medium) - A Picture of Genomic Similarities and Differences.</title>
        <authorList>
            <person name="Dluhosova J."/>
            <person name="Istvanek J."/>
            <person name="Nedelnik J."/>
            <person name="Repkova J."/>
        </authorList>
    </citation>
    <scope>NUCLEOTIDE SEQUENCE [LARGE SCALE GENOMIC DNA]</scope>
    <source>
        <strain evidence="3">cv. 10/8</strain>
        <tissue evidence="2">Leaf</tissue>
    </source>
</reference>
<sequence length="62" mass="6610">TAANRRNDGGGGLNAPEDRTPEEKVRDRTGRHETGGAETDLVAPPPFQATSRVLVLDLIVTN</sequence>
<evidence type="ECO:0000313" key="2">
    <source>
        <dbReference type="EMBL" id="MCI79393.1"/>
    </source>
</evidence>
<name>A0A392UW22_9FABA</name>
<dbReference type="EMBL" id="LXQA010972777">
    <property type="protein sequence ID" value="MCI79393.1"/>
    <property type="molecule type" value="Genomic_DNA"/>
</dbReference>
<evidence type="ECO:0000256" key="1">
    <source>
        <dbReference type="SAM" id="MobiDB-lite"/>
    </source>
</evidence>
<dbReference type="AlphaFoldDB" id="A0A392UW22"/>
<accession>A0A392UW22</accession>
<keyword evidence="3" id="KW-1185">Reference proteome</keyword>
<feature type="non-terminal residue" evidence="2">
    <location>
        <position position="1"/>
    </location>
</feature>
<proteinExistence type="predicted"/>
<comment type="caution">
    <text evidence="2">The sequence shown here is derived from an EMBL/GenBank/DDBJ whole genome shotgun (WGS) entry which is preliminary data.</text>
</comment>